<dbReference type="AlphaFoldDB" id="A0A1I4MJH0"/>
<evidence type="ECO:0000313" key="1">
    <source>
        <dbReference type="EMBL" id="SFM03215.1"/>
    </source>
</evidence>
<accession>A0A1I4MJH0</accession>
<keyword evidence="2" id="KW-1185">Reference proteome</keyword>
<sequence>MTQFDDLSSIAAQLQRSWESGRICSLIGRGARARVIRIARLVDEGKLTPEEGLRLAREAEGIAYHFAPLPPGDL</sequence>
<reference evidence="2" key="1">
    <citation type="submission" date="2016-10" db="EMBL/GenBank/DDBJ databases">
        <authorList>
            <person name="Varghese N."/>
            <person name="Submissions S."/>
        </authorList>
    </citation>
    <scope>NUCLEOTIDE SEQUENCE [LARGE SCALE GENOMIC DNA]</scope>
    <source>
        <strain evidence="2">CGMCC 1.6474</strain>
    </source>
</reference>
<organism evidence="1 2">
    <name type="scientific">Methylorubrum salsuginis</name>
    <dbReference type="NCBI Taxonomy" id="414703"/>
    <lineage>
        <taxon>Bacteria</taxon>
        <taxon>Pseudomonadati</taxon>
        <taxon>Pseudomonadota</taxon>
        <taxon>Alphaproteobacteria</taxon>
        <taxon>Hyphomicrobiales</taxon>
        <taxon>Methylobacteriaceae</taxon>
        <taxon>Methylorubrum</taxon>
    </lineage>
</organism>
<gene>
    <name evidence="1" type="ORF">SAMN04488125_13922</name>
</gene>
<proteinExistence type="predicted"/>
<dbReference type="Proteomes" id="UP000198804">
    <property type="component" value="Unassembled WGS sequence"/>
</dbReference>
<evidence type="ECO:0000313" key="2">
    <source>
        <dbReference type="Proteomes" id="UP000198804"/>
    </source>
</evidence>
<dbReference type="OrthoDB" id="8003500at2"/>
<dbReference type="EMBL" id="FOSV01000039">
    <property type="protein sequence ID" value="SFM03215.1"/>
    <property type="molecule type" value="Genomic_DNA"/>
</dbReference>
<dbReference type="STRING" id="414703.SAMN04488125_13922"/>
<name>A0A1I4MJH0_9HYPH</name>
<dbReference type="RefSeq" id="WP_091951942.1">
    <property type="nucleotide sequence ID" value="NZ_FOSV01000039.1"/>
</dbReference>
<protein>
    <submittedName>
        <fullName evidence="1">Uncharacterized protein</fullName>
    </submittedName>
</protein>